<keyword evidence="1" id="KW-0812">Transmembrane</keyword>
<protein>
    <submittedName>
        <fullName evidence="2">Uncharacterized protein</fullName>
    </submittedName>
</protein>
<dbReference type="Proteomes" id="UP000885986">
    <property type="component" value="Unassembled WGS sequence"/>
</dbReference>
<accession>A0A7C2XZ60</accession>
<evidence type="ECO:0000256" key="1">
    <source>
        <dbReference type="SAM" id="Phobius"/>
    </source>
</evidence>
<reference evidence="2" key="1">
    <citation type="journal article" date="2020" name="mSystems">
        <title>Genome- and Community-Level Interaction Insights into Carbon Utilization and Element Cycling Functions of Hydrothermarchaeota in Hydrothermal Sediment.</title>
        <authorList>
            <person name="Zhou Z."/>
            <person name="Liu Y."/>
            <person name="Xu W."/>
            <person name="Pan J."/>
            <person name="Luo Z.H."/>
            <person name="Li M."/>
        </authorList>
    </citation>
    <scope>NUCLEOTIDE SEQUENCE [LARGE SCALE GENOMIC DNA]</scope>
    <source>
        <strain evidence="2">SpSt-1224</strain>
    </source>
</reference>
<comment type="caution">
    <text evidence="2">The sequence shown here is derived from an EMBL/GenBank/DDBJ whole genome shotgun (WGS) entry which is preliminary data.</text>
</comment>
<proteinExistence type="predicted"/>
<dbReference type="AlphaFoldDB" id="A0A7C2XZ60"/>
<keyword evidence="1" id="KW-1133">Transmembrane helix</keyword>
<feature type="transmembrane region" description="Helical" evidence="1">
    <location>
        <begin position="82"/>
        <end position="106"/>
    </location>
</feature>
<organism evidence="2">
    <name type="scientific">Desulfurivibrio alkaliphilus</name>
    <dbReference type="NCBI Taxonomy" id="427923"/>
    <lineage>
        <taxon>Bacteria</taxon>
        <taxon>Pseudomonadati</taxon>
        <taxon>Thermodesulfobacteriota</taxon>
        <taxon>Desulfobulbia</taxon>
        <taxon>Desulfobulbales</taxon>
        <taxon>Desulfobulbaceae</taxon>
        <taxon>Desulfurivibrio</taxon>
    </lineage>
</organism>
<feature type="transmembrane region" description="Helical" evidence="1">
    <location>
        <begin position="51"/>
        <end position="75"/>
    </location>
</feature>
<feature type="transmembrane region" description="Helical" evidence="1">
    <location>
        <begin position="169"/>
        <end position="190"/>
    </location>
</feature>
<gene>
    <name evidence="2" type="ORF">ENN98_03960</name>
</gene>
<sequence>MLLNSWSLALSLSGLLVIFLLAVAARSTLRVIRHWNPASDDGLQVDLESEIWLSSTLVAYALAIQITGLVLFVMAADSFAEVLSGAMCATGALLAVTVAISSYIYAIPFHNCPFCILQPEYGYISFAIYGTLLTAVFFGLVATLAGLFRGYPGLAAPVADLRQGALVSSLALLLLFALFSSFHFICYLLLGGEM</sequence>
<feature type="transmembrane region" description="Helical" evidence="1">
    <location>
        <begin position="126"/>
        <end position="148"/>
    </location>
</feature>
<name>A0A7C2XZ60_9BACT</name>
<evidence type="ECO:0000313" key="2">
    <source>
        <dbReference type="EMBL" id="HET97839.1"/>
    </source>
</evidence>
<keyword evidence="1" id="KW-0472">Membrane</keyword>
<dbReference type="EMBL" id="DSDS01000091">
    <property type="protein sequence ID" value="HET97839.1"/>
    <property type="molecule type" value="Genomic_DNA"/>
</dbReference>